<comment type="caution">
    <text evidence="2">The sequence shown here is derived from an EMBL/GenBank/DDBJ whole genome shotgun (WGS) entry which is preliminary data.</text>
</comment>
<keyword evidence="3" id="KW-1185">Reference proteome</keyword>
<evidence type="ECO:0000313" key="2">
    <source>
        <dbReference type="EMBL" id="TID17832.1"/>
    </source>
</evidence>
<protein>
    <submittedName>
        <fullName evidence="2">Thioesterase superfamily</fullName>
    </submittedName>
</protein>
<gene>
    <name evidence="2" type="ORF">E6O75_ATG10477</name>
</gene>
<organism evidence="2 3">
    <name type="scientific">Venturia nashicola</name>
    <dbReference type="NCBI Taxonomy" id="86259"/>
    <lineage>
        <taxon>Eukaryota</taxon>
        <taxon>Fungi</taxon>
        <taxon>Dikarya</taxon>
        <taxon>Ascomycota</taxon>
        <taxon>Pezizomycotina</taxon>
        <taxon>Dothideomycetes</taxon>
        <taxon>Pleosporomycetidae</taxon>
        <taxon>Venturiales</taxon>
        <taxon>Venturiaceae</taxon>
        <taxon>Venturia</taxon>
    </lineage>
</organism>
<feature type="domain" description="Thioesterase" evidence="1">
    <location>
        <begin position="108"/>
        <end position="163"/>
    </location>
</feature>
<dbReference type="Pfam" id="PF03061">
    <property type="entry name" value="4HBT"/>
    <property type="match status" value="1"/>
</dbReference>
<evidence type="ECO:0000313" key="3">
    <source>
        <dbReference type="Proteomes" id="UP000298493"/>
    </source>
</evidence>
<dbReference type="InterPro" id="IPR029069">
    <property type="entry name" value="HotDog_dom_sf"/>
</dbReference>
<reference evidence="2 3" key="1">
    <citation type="submission" date="2019-04" db="EMBL/GenBank/DDBJ databases">
        <title>High contiguity whole genome sequence and gene annotation resource for two Venturia nashicola isolates.</title>
        <authorList>
            <person name="Prokchorchik M."/>
            <person name="Won K."/>
            <person name="Lee Y."/>
            <person name="Choi E.D."/>
            <person name="Segonzac C."/>
            <person name="Sohn K.H."/>
        </authorList>
    </citation>
    <scope>NUCLEOTIDE SEQUENCE [LARGE SCALE GENOMIC DNA]</scope>
    <source>
        <strain evidence="2 3">PRI2</strain>
    </source>
</reference>
<proteinExistence type="predicted"/>
<dbReference type="PANTHER" id="PTHR47260:SF3">
    <property type="entry name" value="THIOESTERASE FAMILY PROTEIN (AFU_ORTHOLOGUE AFUA_7G03960)"/>
    <property type="match status" value="1"/>
</dbReference>
<dbReference type="PANTHER" id="PTHR47260">
    <property type="entry name" value="UPF0644 PROTEIN PB2B4.06"/>
    <property type="match status" value="1"/>
</dbReference>
<evidence type="ECO:0000259" key="1">
    <source>
        <dbReference type="Pfam" id="PF03061"/>
    </source>
</evidence>
<dbReference type="SUPFAM" id="SSF54637">
    <property type="entry name" value="Thioesterase/thiol ester dehydrase-isomerase"/>
    <property type="match status" value="1"/>
</dbReference>
<dbReference type="InterPro" id="IPR006683">
    <property type="entry name" value="Thioestr_dom"/>
</dbReference>
<dbReference type="EMBL" id="SNSC02000015">
    <property type="protein sequence ID" value="TID17832.1"/>
    <property type="molecule type" value="Genomic_DNA"/>
</dbReference>
<dbReference type="Gene3D" id="3.10.129.10">
    <property type="entry name" value="Hotdog Thioesterase"/>
    <property type="match status" value="1"/>
</dbReference>
<sequence>MVVHHPQTHLQHLKVNEYRIPHEILLELRKQEWCLETLNNPSYLPLTSHSRTPPPHLKGRYSLFSKTLSTKDTIPIWQGFYKSFVSEEDPDEVRILLALGPGMDGHLNTVHGGISAVILDQAMGTMAEMHQEPGKAIFTAYLHTEFKKPVPTPSVCLIRATFDAKRSAGRKFYVNATLENGKGVVYTTAECLYLEQKREHGPKI</sequence>
<dbReference type="InterPro" id="IPR052061">
    <property type="entry name" value="PTE-AB_protein"/>
</dbReference>
<accession>A0A4Z1NWF6</accession>
<dbReference type="CDD" id="cd03443">
    <property type="entry name" value="PaaI_thioesterase"/>
    <property type="match status" value="1"/>
</dbReference>
<dbReference type="Proteomes" id="UP000298493">
    <property type="component" value="Unassembled WGS sequence"/>
</dbReference>
<name>A0A4Z1NWF6_9PEZI</name>
<dbReference type="AlphaFoldDB" id="A0A4Z1NWF6"/>